<evidence type="ECO:0000256" key="1">
    <source>
        <dbReference type="ARBA" id="ARBA00013263"/>
    </source>
</evidence>
<dbReference type="STRING" id="418495.SAMN05216215_1001101"/>
<dbReference type="RefSeq" id="WP_093260020.1">
    <property type="nucleotide sequence ID" value="NZ_FNOK01000001.1"/>
</dbReference>
<dbReference type="GO" id="GO:0046872">
    <property type="term" value="F:metal ion binding"/>
    <property type="evidence" value="ECO:0007669"/>
    <property type="project" value="InterPro"/>
</dbReference>
<dbReference type="PROSITE" id="PS50975">
    <property type="entry name" value="ATP_GRASP"/>
    <property type="match status" value="1"/>
</dbReference>
<keyword evidence="5" id="KW-0092">Biotin</keyword>
<dbReference type="GO" id="GO:0005524">
    <property type="term" value="F:ATP binding"/>
    <property type="evidence" value="ECO:0007669"/>
    <property type="project" value="UniProtKB-UniRule"/>
</dbReference>
<dbReference type="InterPro" id="IPR016185">
    <property type="entry name" value="PreATP-grasp_dom_sf"/>
</dbReference>
<keyword evidence="10" id="KW-1185">Reference proteome</keyword>
<dbReference type="EMBL" id="FNOK01000001">
    <property type="protein sequence ID" value="SDW06367.1"/>
    <property type="molecule type" value="Genomic_DNA"/>
</dbReference>
<dbReference type="AlphaFoldDB" id="A0A1H2QGK8"/>
<dbReference type="InterPro" id="IPR011764">
    <property type="entry name" value="Biotin_carboxylation_dom"/>
</dbReference>
<dbReference type="OrthoDB" id="4435847at2"/>
<dbReference type="SUPFAM" id="SSF52440">
    <property type="entry name" value="PreATP-grasp domain"/>
    <property type="match status" value="1"/>
</dbReference>
<evidence type="ECO:0000313" key="9">
    <source>
        <dbReference type="EMBL" id="SDW06367.1"/>
    </source>
</evidence>
<keyword evidence="3 6" id="KW-0547">Nucleotide-binding</keyword>
<evidence type="ECO:0000259" key="8">
    <source>
        <dbReference type="PROSITE" id="PS50979"/>
    </source>
</evidence>
<evidence type="ECO:0000313" key="10">
    <source>
        <dbReference type="Proteomes" id="UP000199529"/>
    </source>
</evidence>
<proteinExistence type="predicted"/>
<dbReference type="NCBIfam" id="NF006367">
    <property type="entry name" value="PRK08591.1"/>
    <property type="match status" value="1"/>
</dbReference>
<evidence type="ECO:0000259" key="7">
    <source>
        <dbReference type="PROSITE" id="PS50975"/>
    </source>
</evidence>
<dbReference type="GO" id="GO:0004075">
    <property type="term" value="F:biotin carboxylase activity"/>
    <property type="evidence" value="ECO:0007669"/>
    <property type="project" value="UniProtKB-EC"/>
</dbReference>
<dbReference type="FunFam" id="3.30.1490.20:FF:000018">
    <property type="entry name" value="Biotin carboxylase"/>
    <property type="match status" value="1"/>
</dbReference>
<feature type="domain" description="ATP-grasp" evidence="7">
    <location>
        <begin position="119"/>
        <end position="316"/>
    </location>
</feature>
<sequence>MKRLLIANRGEIAVRIIRAARDLGIETVAVASDADTGAKHARLADSVVHIGPAQASKSYLVTDAVVAAARESGADAVHPGYGFLSERADFAAAVADAGLTFVGPDAPVIEQMGDKVRARQVAAAAGVPTVPGTPGGIDDVAVAVEAAAEIGYPVMLKAAAGGGGRGIRVVSDESELATAFPAASREAASAFGDGRMYLERFVRSARHVEVQVLGDGERAIHLFERECSLQRRRQKVIEEAGSPGIDEGIRRAMTEAAVRLCEQVGYRSAGTCEFLVDDDTGEFFFIEMNTRIQVEHPVTELITGIDLVAQQLRIAAGEPLGLAQADVAKRGHAIEFRICAEDPERGFMPCPGRIEHVELPGGPWVRTDTWLASGSQVSPFYDSLVAKLIVWGEDRMSALRRAKRALGEFVVDGVPTTTALLTEIIDQPWFADARFDTGTLETWLEQRANPSPTGATT</sequence>
<dbReference type="InterPro" id="IPR005479">
    <property type="entry name" value="CPAse_ATP-bd"/>
</dbReference>
<protein>
    <recommendedName>
        <fullName evidence="1">biotin carboxylase</fullName>
        <ecNumber evidence="1">6.3.4.14</ecNumber>
    </recommendedName>
</protein>
<dbReference type="InterPro" id="IPR050856">
    <property type="entry name" value="Biotin_carboxylase_complex"/>
</dbReference>
<dbReference type="PANTHER" id="PTHR18866:SF33">
    <property type="entry name" value="METHYLCROTONOYL-COA CARBOXYLASE SUBUNIT ALPHA, MITOCHONDRIAL-RELATED"/>
    <property type="match status" value="1"/>
</dbReference>
<reference evidence="10" key="1">
    <citation type="submission" date="2016-10" db="EMBL/GenBank/DDBJ databases">
        <authorList>
            <person name="Varghese N."/>
            <person name="Submissions S."/>
        </authorList>
    </citation>
    <scope>NUCLEOTIDE SEQUENCE [LARGE SCALE GENOMIC DNA]</scope>
    <source>
        <strain evidence="10">CGMCC 4.3530</strain>
    </source>
</reference>
<dbReference type="Proteomes" id="UP000199529">
    <property type="component" value="Unassembled WGS sequence"/>
</dbReference>
<dbReference type="FunFam" id="3.40.50.20:FF:000010">
    <property type="entry name" value="Propionyl-CoA carboxylase subunit alpha"/>
    <property type="match status" value="1"/>
</dbReference>
<evidence type="ECO:0000256" key="6">
    <source>
        <dbReference type="PROSITE-ProRule" id="PRU00409"/>
    </source>
</evidence>
<accession>A0A1H2QGK8</accession>
<dbReference type="SMART" id="SM00878">
    <property type="entry name" value="Biotin_carb_C"/>
    <property type="match status" value="1"/>
</dbReference>
<keyword evidence="4 6" id="KW-0067">ATP-binding</keyword>
<evidence type="ECO:0000256" key="2">
    <source>
        <dbReference type="ARBA" id="ARBA00022598"/>
    </source>
</evidence>
<dbReference type="InterPro" id="IPR011761">
    <property type="entry name" value="ATP-grasp"/>
</dbReference>
<dbReference type="Pfam" id="PF02785">
    <property type="entry name" value="Biotin_carb_C"/>
    <property type="match status" value="1"/>
</dbReference>
<dbReference type="PROSITE" id="PS50979">
    <property type="entry name" value="BC"/>
    <property type="match status" value="1"/>
</dbReference>
<dbReference type="SUPFAM" id="SSF51246">
    <property type="entry name" value="Rudiment single hybrid motif"/>
    <property type="match status" value="1"/>
</dbReference>
<organism evidence="9 10">
    <name type="scientific">Saccharopolyspora shandongensis</name>
    <dbReference type="NCBI Taxonomy" id="418495"/>
    <lineage>
        <taxon>Bacteria</taxon>
        <taxon>Bacillati</taxon>
        <taxon>Actinomycetota</taxon>
        <taxon>Actinomycetes</taxon>
        <taxon>Pseudonocardiales</taxon>
        <taxon>Pseudonocardiaceae</taxon>
        <taxon>Saccharopolyspora</taxon>
    </lineage>
</organism>
<dbReference type="PANTHER" id="PTHR18866">
    <property type="entry name" value="CARBOXYLASE:PYRUVATE/ACETYL-COA/PROPIONYL-COA CARBOXYLASE"/>
    <property type="match status" value="1"/>
</dbReference>
<dbReference type="EC" id="6.3.4.14" evidence="1"/>
<gene>
    <name evidence="9" type="ORF">SAMN05216215_1001101</name>
</gene>
<dbReference type="Pfam" id="PF00289">
    <property type="entry name" value="Biotin_carb_N"/>
    <property type="match status" value="1"/>
</dbReference>
<name>A0A1H2QGK8_9PSEU</name>
<dbReference type="Gene3D" id="3.30.470.20">
    <property type="entry name" value="ATP-grasp fold, B domain"/>
    <property type="match status" value="1"/>
</dbReference>
<dbReference type="Pfam" id="PF02786">
    <property type="entry name" value="CPSase_L_D2"/>
    <property type="match status" value="1"/>
</dbReference>
<dbReference type="InterPro" id="IPR005481">
    <property type="entry name" value="BC-like_N"/>
</dbReference>
<dbReference type="NCBIfam" id="NF009471">
    <property type="entry name" value="PRK12833.1"/>
    <property type="match status" value="1"/>
</dbReference>
<dbReference type="SUPFAM" id="SSF56059">
    <property type="entry name" value="Glutathione synthetase ATP-binding domain-like"/>
    <property type="match status" value="1"/>
</dbReference>
<evidence type="ECO:0000256" key="3">
    <source>
        <dbReference type="ARBA" id="ARBA00022741"/>
    </source>
</evidence>
<dbReference type="PROSITE" id="PS00866">
    <property type="entry name" value="CPSASE_1"/>
    <property type="match status" value="1"/>
</dbReference>
<dbReference type="InterPro" id="IPR005482">
    <property type="entry name" value="Biotin_COase_C"/>
</dbReference>
<evidence type="ECO:0000256" key="4">
    <source>
        <dbReference type="ARBA" id="ARBA00022840"/>
    </source>
</evidence>
<keyword evidence="2" id="KW-0436">Ligase</keyword>
<evidence type="ECO:0000256" key="5">
    <source>
        <dbReference type="ARBA" id="ARBA00023267"/>
    </source>
</evidence>
<dbReference type="InterPro" id="IPR011054">
    <property type="entry name" value="Rudment_hybrid_motif"/>
</dbReference>
<dbReference type="PROSITE" id="PS00867">
    <property type="entry name" value="CPSASE_2"/>
    <property type="match status" value="1"/>
</dbReference>
<feature type="domain" description="Biotin carboxylation" evidence="8">
    <location>
        <begin position="1"/>
        <end position="445"/>
    </location>
</feature>